<evidence type="ECO:0000259" key="4">
    <source>
        <dbReference type="PROSITE" id="PS50932"/>
    </source>
</evidence>
<dbReference type="RefSeq" id="WP_091392099.1">
    <property type="nucleotide sequence ID" value="NZ_FNQY01000001.1"/>
</dbReference>
<dbReference type="PANTHER" id="PTHR30146">
    <property type="entry name" value="LACI-RELATED TRANSCRIPTIONAL REPRESSOR"/>
    <property type="match status" value="1"/>
</dbReference>
<dbReference type="Pfam" id="PF13377">
    <property type="entry name" value="Peripla_BP_3"/>
    <property type="match status" value="1"/>
</dbReference>
<dbReference type="AlphaFoldDB" id="A0A1H3VIN1"/>
<evidence type="ECO:0000256" key="1">
    <source>
        <dbReference type="ARBA" id="ARBA00023015"/>
    </source>
</evidence>
<dbReference type="InterPro" id="IPR010982">
    <property type="entry name" value="Lambda_DNA-bd_dom_sf"/>
</dbReference>
<dbReference type="InterPro" id="IPR028082">
    <property type="entry name" value="Peripla_BP_I"/>
</dbReference>
<name>A0A1H3VIN1_9BACT</name>
<feature type="domain" description="HTH lacI-type" evidence="4">
    <location>
        <begin position="4"/>
        <end position="58"/>
    </location>
</feature>
<evidence type="ECO:0000256" key="3">
    <source>
        <dbReference type="ARBA" id="ARBA00023163"/>
    </source>
</evidence>
<keyword evidence="6" id="KW-1185">Reference proteome</keyword>
<dbReference type="SUPFAM" id="SSF47413">
    <property type="entry name" value="lambda repressor-like DNA-binding domains"/>
    <property type="match status" value="1"/>
</dbReference>
<protein>
    <submittedName>
        <fullName evidence="5">Transcriptional regulator, LacI family</fullName>
    </submittedName>
</protein>
<dbReference type="InterPro" id="IPR000843">
    <property type="entry name" value="HTH_LacI"/>
</dbReference>
<evidence type="ECO:0000313" key="5">
    <source>
        <dbReference type="EMBL" id="SDZ74104.1"/>
    </source>
</evidence>
<dbReference type="Gene3D" id="1.10.260.40">
    <property type="entry name" value="lambda repressor-like DNA-binding domains"/>
    <property type="match status" value="1"/>
</dbReference>
<dbReference type="PANTHER" id="PTHR30146:SF109">
    <property type="entry name" value="HTH-TYPE TRANSCRIPTIONAL REGULATOR GALS"/>
    <property type="match status" value="1"/>
</dbReference>
<dbReference type="CDD" id="cd06267">
    <property type="entry name" value="PBP1_LacI_sugar_binding-like"/>
    <property type="match status" value="1"/>
</dbReference>
<proteinExistence type="predicted"/>
<accession>A0A1H3VIN1</accession>
<dbReference type="STRING" id="551991.SAMN05192529_101120"/>
<reference evidence="5 6" key="1">
    <citation type="submission" date="2016-10" db="EMBL/GenBank/DDBJ databases">
        <authorList>
            <person name="de Groot N.N."/>
        </authorList>
    </citation>
    <scope>NUCLEOTIDE SEQUENCE [LARGE SCALE GENOMIC DNA]</scope>
    <source>
        <strain evidence="5 6">Vu-144</strain>
    </source>
</reference>
<dbReference type="Proteomes" id="UP000199041">
    <property type="component" value="Unassembled WGS sequence"/>
</dbReference>
<dbReference type="Pfam" id="PF00356">
    <property type="entry name" value="LacI"/>
    <property type="match status" value="1"/>
</dbReference>
<evidence type="ECO:0000256" key="2">
    <source>
        <dbReference type="ARBA" id="ARBA00023125"/>
    </source>
</evidence>
<dbReference type="GO" id="GO:0000976">
    <property type="term" value="F:transcription cis-regulatory region binding"/>
    <property type="evidence" value="ECO:0007669"/>
    <property type="project" value="TreeGrafter"/>
</dbReference>
<dbReference type="SUPFAM" id="SSF53822">
    <property type="entry name" value="Periplasmic binding protein-like I"/>
    <property type="match status" value="1"/>
</dbReference>
<keyword evidence="2" id="KW-0238">DNA-binding</keyword>
<sequence>MSKMTIQVLADHLGLSISTISKALKDSHEISAATKQKVLEAATELGYTPNPYASSLRKQKSKTIAVILPEISDSFFALAVGGIESVATERQYHTLIYLTHESFLAEKDVLKHCAGGRVDGVLISVSKETTETTHFDTLKRANIPFVFFDRDLEGYEANKVLTDDYRSGLIATRHLIDQGCKYPVFISPSDSLSVCNRRYDGFKSALNNAGLPQGTENFILVDCQNRGASLTEQLKTVLQQNPAIDGVLASVEDIAIHSYLACKELNILIPDRLQIIAFTTIKTADIFSPTLTTITQPAFETGKQAASILFDLIDKKQPKVSGAPLILPSILTERASTKSITRA</sequence>
<dbReference type="PROSITE" id="PS50932">
    <property type="entry name" value="HTH_LACI_2"/>
    <property type="match status" value="1"/>
</dbReference>
<dbReference type="CDD" id="cd01392">
    <property type="entry name" value="HTH_LacI"/>
    <property type="match status" value="1"/>
</dbReference>
<dbReference type="InterPro" id="IPR046335">
    <property type="entry name" value="LacI/GalR-like_sensor"/>
</dbReference>
<evidence type="ECO:0000313" key="6">
    <source>
        <dbReference type="Proteomes" id="UP000199041"/>
    </source>
</evidence>
<gene>
    <name evidence="5" type="ORF">SAMN05192529_101120</name>
</gene>
<dbReference type="Gene3D" id="3.40.50.2300">
    <property type="match status" value="2"/>
</dbReference>
<keyword evidence="3" id="KW-0804">Transcription</keyword>
<dbReference type="GO" id="GO:0003700">
    <property type="term" value="F:DNA-binding transcription factor activity"/>
    <property type="evidence" value="ECO:0007669"/>
    <property type="project" value="TreeGrafter"/>
</dbReference>
<dbReference type="SMART" id="SM00354">
    <property type="entry name" value="HTH_LACI"/>
    <property type="match status" value="1"/>
</dbReference>
<organism evidence="5 6">
    <name type="scientific">Arachidicoccus rhizosphaerae</name>
    <dbReference type="NCBI Taxonomy" id="551991"/>
    <lineage>
        <taxon>Bacteria</taxon>
        <taxon>Pseudomonadati</taxon>
        <taxon>Bacteroidota</taxon>
        <taxon>Chitinophagia</taxon>
        <taxon>Chitinophagales</taxon>
        <taxon>Chitinophagaceae</taxon>
        <taxon>Arachidicoccus</taxon>
    </lineage>
</organism>
<dbReference type="OrthoDB" id="667031at2"/>
<dbReference type="EMBL" id="FNQY01000001">
    <property type="protein sequence ID" value="SDZ74104.1"/>
    <property type="molecule type" value="Genomic_DNA"/>
</dbReference>
<keyword evidence="1" id="KW-0805">Transcription regulation</keyword>